<dbReference type="InterPro" id="IPR001039">
    <property type="entry name" value="MHC_I_a_a1/a2"/>
</dbReference>
<dbReference type="InterPro" id="IPR011161">
    <property type="entry name" value="MHC_I-like_Ag-recog"/>
</dbReference>
<keyword evidence="1" id="KW-0325">Glycoprotein</keyword>
<reference evidence="4" key="4">
    <citation type="submission" date="2025-09" db="UniProtKB">
        <authorList>
            <consortium name="Ensembl"/>
        </authorList>
    </citation>
    <scope>IDENTIFICATION</scope>
</reference>
<dbReference type="PANTHER" id="PTHR16675">
    <property type="entry name" value="MHC CLASS I-RELATED"/>
    <property type="match status" value="1"/>
</dbReference>
<evidence type="ECO:0000259" key="3">
    <source>
        <dbReference type="Pfam" id="PF00129"/>
    </source>
</evidence>
<feature type="domain" description="MHC class I-like antigen recognition-like" evidence="3">
    <location>
        <begin position="14"/>
        <end position="103"/>
    </location>
</feature>
<reference evidence="4" key="3">
    <citation type="submission" date="2025-08" db="UniProtKB">
        <authorList>
            <consortium name="Ensembl"/>
        </authorList>
    </citation>
    <scope>IDENTIFICATION</scope>
</reference>
<dbReference type="InterPro" id="IPR050208">
    <property type="entry name" value="MHC_class-I_related"/>
</dbReference>
<dbReference type="Ensembl" id="ENSELUT00000019767.3">
    <property type="protein sequence ID" value="ENSELUP00000000035.3"/>
    <property type="gene ID" value="ENSELUG00000029848.2"/>
</dbReference>
<proteinExistence type="inferred from homology"/>
<dbReference type="PANTHER" id="PTHR16675:SF237">
    <property type="entry name" value="MHC CLASS I ANTIGEN TRANSCRIPT VARIANT 1-RELATED"/>
    <property type="match status" value="1"/>
</dbReference>
<keyword evidence="5" id="KW-1185">Reference proteome</keyword>
<dbReference type="SUPFAM" id="SSF54452">
    <property type="entry name" value="MHC antigen-recognition domain"/>
    <property type="match status" value="1"/>
</dbReference>
<dbReference type="Gene3D" id="3.30.500.10">
    <property type="entry name" value="MHC class I-like antigen recognition-like"/>
    <property type="match status" value="1"/>
</dbReference>
<dbReference type="InterPro" id="IPR011162">
    <property type="entry name" value="MHC_I/II-like_Ag-recog"/>
</dbReference>
<sequence>HTLLMPYVDGISVSLSGVHVFQWMYGCDWDDETGVIQGFDQYGYDGENLISLDLKTLSWIAPKPQAFITKNKWDSDKADNEYLKNYFTLECIEWLKKYLEYEETKNINLLHRANPNIILSHLINYSVHLLLFRGRILHRAL</sequence>
<dbReference type="InterPro" id="IPR037055">
    <property type="entry name" value="MHC_I-like_Ag-recog_sf"/>
</dbReference>
<accession>A0A3P8X6V3</accession>
<dbReference type="GO" id="GO:0005615">
    <property type="term" value="C:extracellular space"/>
    <property type="evidence" value="ECO:0007669"/>
    <property type="project" value="TreeGrafter"/>
</dbReference>
<dbReference type="PRINTS" id="PR01638">
    <property type="entry name" value="MHCCLASSI"/>
</dbReference>
<organism evidence="4 5">
    <name type="scientific">Esox lucius</name>
    <name type="common">Northern pike</name>
    <dbReference type="NCBI Taxonomy" id="8010"/>
    <lineage>
        <taxon>Eukaryota</taxon>
        <taxon>Metazoa</taxon>
        <taxon>Chordata</taxon>
        <taxon>Craniata</taxon>
        <taxon>Vertebrata</taxon>
        <taxon>Euteleostomi</taxon>
        <taxon>Actinopterygii</taxon>
        <taxon>Neopterygii</taxon>
        <taxon>Teleostei</taxon>
        <taxon>Protacanthopterygii</taxon>
        <taxon>Esociformes</taxon>
        <taxon>Esocidae</taxon>
        <taxon>Esox</taxon>
    </lineage>
</organism>
<evidence type="ECO:0000313" key="4">
    <source>
        <dbReference type="Ensembl" id="ENSELUP00000000035.3"/>
    </source>
</evidence>
<dbReference type="Bgee" id="ENSELUG00000001659">
    <property type="expression patterns" value="Expressed in bone element and 13 other cell types or tissues"/>
</dbReference>
<dbReference type="Pfam" id="PF00129">
    <property type="entry name" value="MHC_I"/>
    <property type="match status" value="1"/>
</dbReference>
<evidence type="ECO:0000313" key="5">
    <source>
        <dbReference type="Proteomes" id="UP000265140"/>
    </source>
</evidence>
<dbReference type="GO" id="GO:0009897">
    <property type="term" value="C:external side of plasma membrane"/>
    <property type="evidence" value="ECO:0007669"/>
    <property type="project" value="TreeGrafter"/>
</dbReference>
<dbReference type="STRING" id="8010.ENSELUP00000000035"/>
<comment type="similarity">
    <text evidence="2">Belongs to the MHC class I family.</text>
</comment>
<name>A0A3P8X6V3_ESOLU</name>
<reference evidence="4" key="2">
    <citation type="submission" date="2020-02" db="EMBL/GenBank/DDBJ databases">
        <title>Esox lucius (northern pike) genome, fEsoLuc1, primary haplotype.</title>
        <authorList>
            <person name="Myers G."/>
            <person name="Karagic N."/>
            <person name="Meyer A."/>
            <person name="Pippel M."/>
            <person name="Reichard M."/>
            <person name="Winkler S."/>
            <person name="Tracey A."/>
            <person name="Sims Y."/>
            <person name="Howe K."/>
            <person name="Rhie A."/>
            <person name="Formenti G."/>
            <person name="Durbin R."/>
            <person name="Fedrigo O."/>
            <person name="Jarvis E.D."/>
        </authorList>
    </citation>
    <scope>NUCLEOTIDE SEQUENCE [LARGE SCALE GENOMIC DNA]</scope>
</reference>
<dbReference type="OMA" id="VEYWERE"/>
<protein>
    <recommendedName>
        <fullName evidence="3">MHC class I-like antigen recognition-like domain-containing protein</fullName>
    </recommendedName>
</protein>
<dbReference type="InParanoid" id="A0A3P8X6V3"/>
<evidence type="ECO:0000256" key="2">
    <source>
        <dbReference type="RuleBase" id="RU004439"/>
    </source>
</evidence>
<dbReference type="AlphaFoldDB" id="A0A3P8X6V3"/>
<dbReference type="GeneTree" id="ENSGT01120000271828"/>
<dbReference type="Proteomes" id="UP000265140">
    <property type="component" value="Chromosome 10"/>
</dbReference>
<reference evidence="5" key="1">
    <citation type="journal article" date="2014" name="PLoS ONE">
        <title>The genome and linkage map of the northern pike (Esox lucius): conserved synteny revealed between the salmonid sister group and the Neoteleostei.</title>
        <authorList>
            <person name="Rondeau E.B."/>
            <person name="Minkley D.R."/>
            <person name="Leong J.S."/>
            <person name="Messmer A.M."/>
            <person name="Jantzen J.R."/>
            <person name="von Schalburg K.R."/>
            <person name="Lemon C."/>
            <person name="Bird N.H."/>
            <person name="Koop B.F."/>
        </authorList>
    </citation>
    <scope>NUCLEOTIDE SEQUENCE</scope>
</reference>
<evidence type="ECO:0000256" key="1">
    <source>
        <dbReference type="ARBA" id="ARBA00023180"/>
    </source>
</evidence>
<dbReference type="GO" id="GO:0006955">
    <property type="term" value="P:immune response"/>
    <property type="evidence" value="ECO:0007669"/>
    <property type="project" value="TreeGrafter"/>
</dbReference>